<protein>
    <submittedName>
        <fullName evidence="9">Methionine ABC transporter permease</fullName>
    </submittedName>
</protein>
<accession>A0A192GZP6</accession>
<dbReference type="GO" id="GO:0005886">
    <property type="term" value="C:plasma membrane"/>
    <property type="evidence" value="ECO:0007669"/>
    <property type="project" value="UniProtKB-SubCell"/>
</dbReference>
<evidence type="ECO:0000256" key="4">
    <source>
        <dbReference type="ARBA" id="ARBA00022475"/>
    </source>
</evidence>
<evidence type="ECO:0000313" key="10">
    <source>
        <dbReference type="Proteomes" id="UP000078582"/>
    </source>
</evidence>
<feature type="transmembrane region" description="Helical" evidence="8">
    <location>
        <begin position="90"/>
        <end position="114"/>
    </location>
</feature>
<sequence length="225" mass="24169">MSLISKFFPNVVANQDQFVQAIGQTLYMTAISIIIAGIFGVVFGVILVVTEPNQLLENKFVYQIVDKIINIFRAIPFIILLALLTPVTRAIIGTSIGTTAAIVPLVLGCSPFYARQIQNALAEVDPGMVEASQAMGLTPLDIIIHVYLKEGLSEIVRVSIVTIISLISLTAMAGAVGAGGLGDIAITLGYNQFENDVTIAATAIILIMVLLIQLIGDFFIRRLEH</sequence>
<dbReference type="OrthoDB" id="9793490at2"/>
<dbReference type="PANTHER" id="PTHR30450">
    <property type="entry name" value="ABC TRANSPORTER PERMEASE"/>
    <property type="match status" value="1"/>
</dbReference>
<reference evidence="9 10" key="1">
    <citation type="submission" date="2016-03" db="EMBL/GenBank/DDBJ databases">
        <title>Pediococcus and Lactobacillus from brewery environment - whole genome sequencing and assembly.</title>
        <authorList>
            <person name="Behr J."/>
            <person name="Geissler A.J."/>
            <person name="Vogel R.F."/>
        </authorList>
    </citation>
    <scope>NUCLEOTIDE SEQUENCE [LARGE SCALE GENOMIC DNA]</scope>
    <source>
        <strain evidence="9 10">TMW 1.1989</strain>
    </source>
</reference>
<dbReference type="SUPFAM" id="SSF161098">
    <property type="entry name" value="MetI-like"/>
    <property type="match status" value="1"/>
</dbReference>
<dbReference type="PANTHER" id="PTHR30450:SF1">
    <property type="entry name" value="D-METHIONINE TRANSPORT SYSTEM PERMEASE PROTEIN METI-RELATED"/>
    <property type="match status" value="1"/>
</dbReference>
<evidence type="ECO:0000313" key="9">
    <source>
        <dbReference type="EMBL" id="ANK62009.1"/>
    </source>
</evidence>
<feature type="transmembrane region" description="Helical" evidence="8">
    <location>
        <begin position="155"/>
        <end position="177"/>
    </location>
</feature>
<comment type="similarity">
    <text evidence="2">Belongs to the binding-protein-dependent transport system permease family. CysTW subfamily.</text>
</comment>
<dbReference type="Gene3D" id="1.10.3720.10">
    <property type="entry name" value="MetI-like"/>
    <property type="match status" value="1"/>
</dbReference>
<gene>
    <name evidence="9" type="ORF">AYR53_04045</name>
</gene>
<evidence type="ECO:0000256" key="1">
    <source>
        <dbReference type="ARBA" id="ARBA00004651"/>
    </source>
</evidence>
<proteinExistence type="inferred from homology"/>
<keyword evidence="5 8" id="KW-0812">Transmembrane</keyword>
<name>A0A192GZP6_9LACO</name>
<dbReference type="FunFam" id="1.10.3720.10:FF:000002">
    <property type="entry name" value="D-methionine ABC transporter permease MetI"/>
    <property type="match status" value="1"/>
</dbReference>
<feature type="transmembrane region" description="Helical" evidence="8">
    <location>
        <begin position="26"/>
        <end position="48"/>
    </location>
</feature>
<dbReference type="EMBL" id="CP014873">
    <property type="protein sequence ID" value="ANK62009.1"/>
    <property type="molecule type" value="Genomic_DNA"/>
</dbReference>
<evidence type="ECO:0000256" key="6">
    <source>
        <dbReference type="ARBA" id="ARBA00022989"/>
    </source>
</evidence>
<dbReference type="Pfam" id="PF00528">
    <property type="entry name" value="BPD_transp_1"/>
    <property type="match status" value="1"/>
</dbReference>
<organism evidence="9 10">
    <name type="scientific">Loigolactobacillus backii</name>
    <dbReference type="NCBI Taxonomy" id="375175"/>
    <lineage>
        <taxon>Bacteria</taxon>
        <taxon>Bacillati</taxon>
        <taxon>Bacillota</taxon>
        <taxon>Bacilli</taxon>
        <taxon>Lactobacillales</taxon>
        <taxon>Lactobacillaceae</taxon>
        <taxon>Loigolactobacillus</taxon>
    </lineage>
</organism>
<evidence type="ECO:0000256" key="5">
    <source>
        <dbReference type="ARBA" id="ARBA00022692"/>
    </source>
</evidence>
<feature type="transmembrane region" description="Helical" evidence="8">
    <location>
        <begin position="197"/>
        <end position="220"/>
    </location>
</feature>
<dbReference type="AlphaFoldDB" id="A0A192GZP6"/>
<dbReference type="GO" id="GO:0048473">
    <property type="term" value="P:D-methionine transmembrane transport"/>
    <property type="evidence" value="ECO:0007669"/>
    <property type="project" value="TreeGrafter"/>
</dbReference>
<evidence type="ECO:0000256" key="2">
    <source>
        <dbReference type="ARBA" id="ARBA00007069"/>
    </source>
</evidence>
<comment type="subcellular location">
    <subcellularLocation>
        <location evidence="1 8">Cell membrane</location>
        <topology evidence="1 8">Multi-pass membrane protein</topology>
    </subcellularLocation>
</comment>
<dbReference type="InterPro" id="IPR035906">
    <property type="entry name" value="MetI-like_sf"/>
</dbReference>
<evidence type="ECO:0000256" key="7">
    <source>
        <dbReference type="ARBA" id="ARBA00023136"/>
    </source>
</evidence>
<keyword evidence="3 8" id="KW-0813">Transport</keyword>
<keyword evidence="4" id="KW-1003">Cell membrane</keyword>
<keyword evidence="10" id="KW-1185">Reference proteome</keyword>
<dbReference type="PROSITE" id="PS50928">
    <property type="entry name" value="ABC_TM1"/>
    <property type="match status" value="1"/>
</dbReference>
<keyword evidence="7 8" id="KW-0472">Membrane</keyword>
<dbReference type="Proteomes" id="UP000078582">
    <property type="component" value="Chromosome"/>
</dbReference>
<dbReference type="STRING" id="375175.AYR53_04045"/>
<evidence type="ECO:0000256" key="3">
    <source>
        <dbReference type="ARBA" id="ARBA00022448"/>
    </source>
</evidence>
<dbReference type="InterPro" id="IPR000515">
    <property type="entry name" value="MetI-like"/>
</dbReference>
<feature type="transmembrane region" description="Helical" evidence="8">
    <location>
        <begin position="60"/>
        <end position="84"/>
    </location>
</feature>
<dbReference type="CDD" id="cd06261">
    <property type="entry name" value="TM_PBP2"/>
    <property type="match status" value="1"/>
</dbReference>
<keyword evidence="6 8" id="KW-1133">Transmembrane helix</keyword>
<evidence type="ECO:0000256" key="8">
    <source>
        <dbReference type="RuleBase" id="RU363032"/>
    </source>
</evidence>
<dbReference type="InterPro" id="IPR051322">
    <property type="entry name" value="AA_ABC_Transporter_Permease"/>
</dbReference>